<evidence type="ECO:0000313" key="2">
    <source>
        <dbReference type="Proteomes" id="UP001054837"/>
    </source>
</evidence>
<comment type="caution">
    <text evidence="1">The sequence shown here is derived from an EMBL/GenBank/DDBJ whole genome shotgun (WGS) entry which is preliminary data.</text>
</comment>
<dbReference type="EMBL" id="BPLQ01009083">
    <property type="protein sequence ID" value="GIY41581.1"/>
    <property type="molecule type" value="Genomic_DNA"/>
</dbReference>
<dbReference type="Proteomes" id="UP001054837">
    <property type="component" value="Unassembled WGS sequence"/>
</dbReference>
<keyword evidence="2" id="KW-1185">Reference proteome</keyword>
<name>A0AAV4T8F9_9ARAC</name>
<accession>A0AAV4T8F9</accession>
<protein>
    <submittedName>
        <fullName evidence="1">Uncharacterized protein</fullName>
    </submittedName>
</protein>
<proteinExistence type="predicted"/>
<reference evidence="1 2" key="1">
    <citation type="submission" date="2021-06" db="EMBL/GenBank/DDBJ databases">
        <title>Caerostris darwini draft genome.</title>
        <authorList>
            <person name="Kono N."/>
            <person name="Arakawa K."/>
        </authorList>
    </citation>
    <scope>NUCLEOTIDE SEQUENCE [LARGE SCALE GENOMIC DNA]</scope>
</reference>
<gene>
    <name evidence="1" type="ORF">CDAR_468721</name>
</gene>
<evidence type="ECO:0000313" key="1">
    <source>
        <dbReference type="EMBL" id="GIY41581.1"/>
    </source>
</evidence>
<organism evidence="1 2">
    <name type="scientific">Caerostris darwini</name>
    <dbReference type="NCBI Taxonomy" id="1538125"/>
    <lineage>
        <taxon>Eukaryota</taxon>
        <taxon>Metazoa</taxon>
        <taxon>Ecdysozoa</taxon>
        <taxon>Arthropoda</taxon>
        <taxon>Chelicerata</taxon>
        <taxon>Arachnida</taxon>
        <taxon>Araneae</taxon>
        <taxon>Araneomorphae</taxon>
        <taxon>Entelegynae</taxon>
        <taxon>Araneoidea</taxon>
        <taxon>Araneidae</taxon>
        <taxon>Caerostris</taxon>
    </lineage>
</organism>
<sequence length="145" mass="16369">MLQAVGNVLKCSTFVEGKKLFLRFAHRYSDAGTSMVSGNASSGGKRFEVQYFYGRKKLFLRYFVAGAAMVHRGSWMPRKIQVGRTDLIKLVRYLEMLQAVGNVLKCGTFEEGKKLFLRFAHRYSEAGVAMVHGVLGCQGRFRSEE</sequence>
<dbReference type="AlphaFoldDB" id="A0AAV4T8F9"/>